<reference evidence="3" key="1">
    <citation type="journal article" date="2018" name="Genome Announc.">
        <title>Draft Genome Sequence of Mycobacterium montefiorense Isolated from Japanese Black Salamander (Hynobius nigrescens).</title>
        <authorList>
            <person name="Fukano H."/>
            <person name="Yoshida M."/>
            <person name="Shimizu A."/>
            <person name="Iwao H."/>
            <person name="Katayama Y."/>
            <person name="Omatsu T."/>
            <person name="Mizutani T."/>
            <person name="Kurata O."/>
            <person name="Wada S."/>
            <person name="Hoshino Y."/>
        </authorList>
    </citation>
    <scope>NUCLEOTIDE SEQUENCE</scope>
    <source>
        <strain evidence="3">BS</strain>
    </source>
</reference>
<evidence type="ECO:0000313" key="6">
    <source>
        <dbReference type="Proteomes" id="UP001139505"/>
    </source>
</evidence>
<protein>
    <submittedName>
        <fullName evidence="4">Uncharacterized protein</fullName>
    </submittedName>
</protein>
<dbReference type="Proteomes" id="UP001139505">
    <property type="component" value="Unassembled WGS sequence"/>
</dbReference>
<feature type="compositionally biased region" description="Basic and acidic residues" evidence="1">
    <location>
        <begin position="42"/>
        <end position="51"/>
    </location>
</feature>
<evidence type="ECO:0000313" key="5">
    <source>
        <dbReference type="Proteomes" id="UP000245060"/>
    </source>
</evidence>
<comment type="caution">
    <text evidence="4">The sequence shown here is derived from an EMBL/GenBank/DDBJ whole genome shotgun (WGS) entry which is preliminary data.</text>
</comment>
<proteinExistence type="predicted"/>
<reference evidence="5" key="2">
    <citation type="submission" date="2018-04" db="EMBL/GenBank/DDBJ databases">
        <title>Draft genome sequence of Mycobacterium montefiorense isolated from Japanese black salamander.</title>
        <authorList>
            <person name="Fukano H."/>
            <person name="Yoshida M."/>
            <person name="Shimizu A."/>
            <person name="Iwao H."/>
            <person name="Kurata O."/>
            <person name="Katayama Y."/>
            <person name="Omatsu T."/>
            <person name="Mizutani T."/>
            <person name="Wada S."/>
            <person name="Hoshino Y."/>
        </authorList>
    </citation>
    <scope>NUCLEOTIDE SEQUENCE [LARGE SCALE GENOMIC DNA]</scope>
    <source>
        <strain evidence="5">BS</strain>
    </source>
</reference>
<keyword evidence="2" id="KW-1133">Transmembrane helix</keyword>
<feature type="region of interest" description="Disordered" evidence="1">
    <location>
        <begin position="32"/>
        <end position="56"/>
    </location>
</feature>
<dbReference type="EMBL" id="BFCH01000048">
    <property type="protein sequence ID" value="GBG40865.1"/>
    <property type="molecule type" value="Genomic_DNA"/>
</dbReference>
<reference evidence="4" key="4">
    <citation type="submission" date="2022-04" db="EMBL/GenBank/DDBJ databases">
        <authorList>
            <person name="Komine T."/>
            <person name="Fukano H."/>
            <person name="Wada S."/>
        </authorList>
    </citation>
    <scope>NUCLEOTIDE SEQUENCE</scope>
    <source>
        <strain evidence="4">NJB18185</strain>
    </source>
</reference>
<gene>
    <name evidence="3" type="ORF">MmonteBS_52370</name>
    <name evidence="4" type="ORF">NJB18185_17520</name>
</gene>
<name>A0AA37PLT6_9MYCO</name>
<keyword evidence="2" id="KW-0472">Membrane</keyword>
<evidence type="ECO:0000313" key="4">
    <source>
        <dbReference type="EMBL" id="GKU71976.1"/>
    </source>
</evidence>
<keyword evidence="2" id="KW-0812">Transmembrane</keyword>
<dbReference type="AlphaFoldDB" id="A0AA37PLT6"/>
<reference evidence="4" key="3">
    <citation type="journal article" date="2022" name="Microbiol. Resour. Announc.">
        <title>Draft Genome Sequences of Eight Mycobacterium montefiorense Strains Isolated from Salamanders in Captivity.</title>
        <authorList>
            <person name="Komine T."/>
            <person name="Ihara H."/>
            <person name="Fukano H."/>
            <person name="Hoshino Y."/>
            <person name="Kurata O."/>
            <person name="Wada S."/>
        </authorList>
    </citation>
    <scope>NUCLEOTIDE SEQUENCE</scope>
    <source>
        <strain evidence="4">NJB18185</strain>
    </source>
</reference>
<dbReference type="Proteomes" id="UP000245060">
    <property type="component" value="Unassembled WGS sequence"/>
</dbReference>
<evidence type="ECO:0000256" key="2">
    <source>
        <dbReference type="SAM" id="Phobius"/>
    </source>
</evidence>
<dbReference type="EMBL" id="BQYH01000009">
    <property type="protein sequence ID" value="GKU71976.1"/>
    <property type="molecule type" value="Genomic_DNA"/>
</dbReference>
<evidence type="ECO:0000256" key="1">
    <source>
        <dbReference type="SAM" id="MobiDB-lite"/>
    </source>
</evidence>
<keyword evidence="5" id="KW-1185">Reference proteome</keyword>
<organism evidence="4 6">
    <name type="scientific">Mycobacterium montefiorense</name>
    <dbReference type="NCBI Taxonomy" id="154654"/>
    <lineage>
        <taxon>Bacteria</taxon>
        <taxon>Bacillati</taxon>
        <taxon>Actinomycetota</taxon>
        <taxon>Actinomycetes</taxon>
        <taxon>Mycobacteriales</taxon>
        <taxon>Mycobacteriaceae</taxon>
        <taxon>Mycobacterium</taxon>
        <taxon>Mycobacterium simiae complex</taxon>
    </lineage>
</organism>
<feature type="transmembrane region" description="Helical" evidence="2">
    <location>
        <begin position="64"/>
        <end position="86"/>
    </location>
</feature>
<evidence type="ECO:0000313" key="3">
    <source>
        <dbReference type="EMBL" id="GBG40865.1"/>
    </source>
</evidence>
<sequence>MTGNNASPTENWTHEFRKNLAKSQQVVCVKLPLSASQTEQTSRADSDESAKEPTMNTSGNWMRIIAGMLVSGGIAAAGWGLGAFALDDGPTYWCPGQNMPASNPPLTWDMNVCHQYHRLTDQQYAEGPLPGKR</sequence>
<accession>A0AA37PLT6</accession>